<dbReference type="InterPro" id="IPR041657">
    <property type="entry name" value="HTH_17"/>
</dbReference>
<evidence type="ECO:0000313" key="3">
    <source>
        <dbReference type="Proteomes" id="UP000319267"/>
    </source>
</evidence>
<dbReference type="Gene3D" id="3.90.105.50">
    <property type="match status" value="1"/>
</dbReference>
<gene>
    <name evidence="2" type="ORF">SAMN06265220_11211</name>
</gene>
<evidence type="ECO:0000313" key="2">
    <source>
        <dbReference type="EMBL" id="SMO95283.1"/>
    </source>
</evidence>
<reference evidence="2 3" key="1">
    <citation type="submission" date="2017-05" db="EMBL/GenBank/DDBJ databases">
        <authorList>
            <person name="Varghese N."/>
            <person name="Submissions S."/>
        </authorList>
    </citation>
    <scope>NUCLEOTIDE SEQUENCE [LARGE SCALE GENOMIC DNA]</scope>
    <source>
        <strain evidence="2 3">DSM 29982</strain>
    </source>
</reference>
<dbReference type="NCBIfam" id="TIGR01764">
    <property type="entry name" value="excise"/>
    <property type="match status" value="1"/>
</dbReference>
<sequence>MGSNIRIAKICQFCNSEFTAKTIKTKFCSLACGSKNYKKRNSEKRKEARGQKMESMRNGGIEKLEKLEIFTIDEACLFMGISRRTLYRVISRNEIAIRKVGAKTFINRPEIDNFFERLYESRKNEETIQRFPGIEHCYTISEIQKKLNISPAALYGILLRAKIEKYNVGRFVYVSKRDIELLFNIQSHE</sequence>
<dbReference type="Proteomes" id="UP000319267">
    <property type="component" value="Unassembled WGS sequence"/>
</dbReference>
<name>A0A521FGH2_9FLAO</name>
<dbReference type="OrthoDB" id="1003442at2"/>
<protein>
    <submittedName>
        <fullName evidence="2">DNA binding domain-containing protein, excisionase family</fullName>
    </submittedName>
</protein>
<keyword evidence="3" id="KW-1185">Reference proteome</keyword>
<proteinExistence type="predicted"/>
<accession>A0A521FGH2</accession>
<evidence type="ECO:0000259" key="1">
    <source>
        <dbReference type="Pfam" id="PF12728"/>
    </source>
</evidence>
<dbReference type="AlphaFoldDB" id="A0A521FGH2"/>
<dbReference type="Pfam" id="PF12728">
    <property type="entry name" value="HTH_17"/>
    <property type="match status" value="1"/>
</dbReference>
<dbReference type="RefSeq" id="WP_111375881.1">
    <property type="nucleotide sequence ID" value="NZ_CP043612.1"/>
</dbReference>
<organism evidence="2 3">
    <name type="scientific">Flavobacterium nitrogenifigens</name>
    <dbReference type="NCBI Taxonomy" id="1617283"/>
    <lineage>
        <taxon>Bacteria</taxon>
        <taxon>Pseudomonadati</taxon>
        <taxon>Bacteroidota</taxon>
        <taxon>Flavobacteriia</taxon>
        <taxon>Flavobacteriales</taxon>
        <taxon>Flavobacteriaceae</taxon>
        <taxon>Flavobacterium</taxon>
    </lineage>
</organism>
<dbReference type="GO" id="GO:0003677">
    <property type="term" value="F:DNA binding"/>
    <property type="evidence" value="ECO:0007669"/>
    <property type="project" value="InterPro"/>
</dbReference>
<dbReference type="InterPro" id="IPR038148">
    <property type="entry name" value="Tn1545/Tn916_Xis"/>
</dbReference>
<dbReference type="EMBL" id="FXTQ01000012">
    <property type="protein sequence ID" value="SMO95283.1"/>
    <property type="molecule type" value="Genomic_DNA"/>
</dbReference>
<feature type="domain" description="Helix-turn-helix" evidence="1">
    <location>
        <begin position="70"/>
        <end position="117"/>
    </location>
</feature>
<dbReference type="InterPro" id="IPR010093">
    <property type="entry name" value="SinI_DNA-bd"/>
</dbReference>